<dbReference type="RefSeq" id="WP_099517251.1">
    <property type="nucleotide sequence ID" value="NZ_CP016808.1"/>
</dbReference>
<dbReference type="SUPFAM" id="SSF48208">
    <property type="entry name" value="Six-hairpin glycosidases"/>
    <property type="match status" value="1"/>
</dbReference>
<evidence type="ECO:0008006" key="3">
    <source>
        <dbReference type="Google" id="ProtNLM"/>
    </source>
</evidence>
<dbReference type="EMBL" id="CP016808">
    <property type="protein sequence ID" value="ANY65878.1"/>
    <property type="molecule type" value="Genomic_DNA"/>
</dbReference>
<accession>A0A1B2DDT0</accession>
<dbReference type="InterPro" id="IPR008928">
    <property type="entry name" value="6-hairpin_glycosidase_sf"/>
</dbReference>
<feature type="region of interest" description="Disordered" evidence="1">
    <location>
        <begin position="32"/>
        <end position="52"/>
    </location>
</feature>
<dbReference type="PROSITE" id="PS51257">
    <property type="entry name" value="PROKAR_LIPOPROTEIN"/>
    <property type="match status" value="1"/>
</dbReference>
<evidence type="ECO:0000313" key="2">
    <source>
        <dbReference type="EMBL" id="ANY65878.1"/>
    </source>
</evidence>
<gene>
    <name evidence="2" type="ORF">BBD42_04900</name>
</gene>
<sequence length="393" mass="44144">MRKIQSSGSGKKVILTAITFVLLLTACGRSEQPAPSSLPTSSAAPQDTPAPALLPEQHFGDKLQMQDKRQKLYHFITTELSGTAGIYTNLQDTEQNAELTTGHEMLSESAGLMMRYKALTQQKSAFEEEWARAKQSFNMETAFSYRFSPKLQKRYTLNAAVDDLRIIRALYEAGDVFQNDGYKQEADSFGKRFYEHNVKNGYLYDFYDETYKITNNFITLCYIDLKTLGLLPIEAGERQTLIANMEKVIKDGYLTDEFPFYETRYDYGKGKYSSDHINMVESLLTVLILAEMGEEKAESIRYIKDKVKAGTLYGQYTREGAATTDTRSTAIYAITAMIGSVIGDQTLYADSIGKMNEFQIEEVGSPLLGGFGDTAAQQAYSFDNLMALLAYTY</sequence>
<evidence type="ECO:0000256" key="1">
    <source>
        <dbReference type="SAM" id="MobiDB-lite"/>
    </source>
</evidence>
<dbReference type="GO" id="GO:0005975">
    <property type="term" value="P:carbohydrate metabolic process"/>
    <property type="evidence" value="ECO:0007669"/>
    <property type="project" value="InterPro"/>
</dbReference>
<protein>
    <recommendedName>
        <fullName evidence="3">Glycosyl hydrolase</fullName>
    </recommendedName>
</protein>
<dbReference type="AlphaFoldDB" id="A0A1B2DDT0"/>
<organism evidence="2">
    <name type="scientific">Paenibacillus sp. BIHB 4019</name>
    <dbReference type="NCBI Taxonomy" id="1870819"/>
    <lineage>
        <taxon>Bacteria</taxon>
        <taxon>Bacillati</taxon>
        <taxon>Bacillota</taxon>
        <taxon>Bacilli</taxon>
        <taxon>Bacillales</taxon>
        <taxon>Paenibacillaceae</taxon>
        <taxon>Paenibacillus</taxon>
    </lineage>
</organism>
<proteinExistence type="predicted"/>
<name>A0A1B2DDT0_9BACL</name>
<feature type="compositionally biased region" description="Low complexity" evidence="1">
    <location>
        <begin position="33"/>
        <end position="45"/>
    </location>
</feature>
<dbReference type="InterPro" id="IPR012341">
    <property type="entry name" value="6hp_glycosidase-like_sf"/>
</dbReference>
<reference evidence="2" key="1">
    <citation type="submission" date="2016-08" db="EMBL/GenBank/DDBJ databases">
        <title>Complete Genome Seqeunce of Paenibacillus sp. BIHB 4019 from tea rhizoplane.</title>
        <authorList>
            <person name="Thakur R."/>
            <person name="Swarnkar M.K."/>
            <person name="Gulati A."/>
        </authorList>
    </citation>
    <scope>NUCLEOTIDE SEQUENCE [LARGE SCALE GENOMIC DNA]</scope>
    <source>
        <strain evidence="2">BIHB4019</strain>
    </source>
</reference>
<dbReference type="Gene3D" id="1.50.10.10">
    <property type="match status" value="1"/>
</dbReference>